<dbReference type="OrthoDB" id="9769481at2"/>
<dbReference type="GeneID" id="84799824"/>
<dbReference type="InterPro" id="IPR024499">
    <property type="entry name" value="Mbeg1-like"/>
</dbReference>
<dbReference type="RefSeq" id="WP_007787982.1">
    <property type="nucleotide sequence ID" value="NZ_ADGQ01000002.1"/>
</dbReference>
<keyword evidence="2" id="KW-1185">Reference proteome</keyword>
<evidence type="ECO:0000313" key="2">
    <source>
        <dbReference type="Proteomes" id="UP000003244"/>
    </source>
</evidence>
<organism evidence="1 2">
    <name type="scientific">Peptostreptococcus stomatis DSM 17678</name>
    <dbReference type="NCBI Taxonomy" id="596315"/>
    <lineage>
        <taxon>Bacteria</taxon>
        <taxon>Bacillati</taxon>
        <taxon>Bacillota</taxon>
        <taxon>Clostridia</taxon>
        <taxon>Peptostreptococcales</taxon>
        <taxon>Peptostreptococcaceae</taxon>
        <taxon>Peptostreptococcus</taxon>
    </lineage>
</organism>
<name>E0E0Z9_9FIRM</name>
<proteinExistence type="predicted"/>
<dbReference type="Gene3D" id="3.40.50.1820">
    <property type="entry name" value="alpha/beta hydrolase"/>
    <property type="match status" value="1"/>
</dbReference>
<dbReference type="SUPFAM" id="SSF53474">
    <property type="entry name" value="alpha/beta-Hydrolases"/>
    <property type="match status" value="1"/>
</dbReference>
<dbReference type="eggNOG" id="COG2267">
    <property type="taxonomic scope" value="Bacteria"/>
</dbReference>
<sequence length="379" mass="43644">MNNIMDYLDWRGDISFDQDGINEVDNLIFSMVSYLNFDMLRGANSLEEASKAYAESKKRGTGKETRDFIKKIEKLLNRLGQVERYRSVRISDYIYKYDHDNESQFCAMTFAFGNWIYVAYRGTDDSLVGFKEDFNMCFSAPVMAQKDAVTYLRHILDKYKDQEVYTGGHSKGGNLAVYAHVGIEEAYRKRVVQIYNNDGPGFTEEILKTPEYKETAKKVVKLLPQGSVVGILMDDEEEYFIVNARGDNGIIQHDGLNWDVKGRKFVKKDKFTDQSTYINRTLKIWLASLDRDERGKFVDEFYDLIVKSTDANMLGDISGKEVQAALAMIKNLRSMDEENREILASAMKKLLKSNSKSIGKISVRKRFKKKAEEIMKINK</sequence>
<protein>
    <recommendedName>
        <fullName evidence="3">DUF2974 domain-containing protein</fullName>
    </recommendedName>
</protein>
<dbReference type="Proteomes" id="UP000003244">
    <property type="component" value="Unassembled WGS sequence"/>
</dbReference>
<dbReference type="Pfam" id="PF11187">
    <property type="entry name" value="Mbeg1-like"/>
    <property type="match status" value="1"/>
</dbReference>
<dbReference type="EMBL" id="ADGQ01000002">
    <property type="protein sequence ID" value="EFM65433.1"/>
    <property type="molecule type" value="Genomic_DNA"/>
</dbReference>
<dbReference type="AlphaFoldDB" id="E0E0Z9"/>
<dbReference type="InterPro" id="IPR029058">
    <property type="entry name" value="AB_hydrolase_fold"/>
</dbReference>
<reference evidence="1 2" key="1">
    <citation type="submission" date="2010-08" db="EMBL/GenBank/DDBJ databases">
        <authorList>
            <person name="Harkins D.M."/>
            <person name="Madupu R."/>
            <person name="Durkin A.S."/>
            <person name="Torralba M."/>
            <person name="Methe B."/>
            <person name="Sutton G.G."/>
            <person name="Nelson K.E."/>
        </authorList>
    </citation>
    <scope>NUCLEOTIDE SEQUENCE [LARGE SCALE GENOMIC DNA]</scope>
    <source>
        <strain evidence="1 2">DSM 17678</strain>
    </source>
</reference>
<gene>
    <name evidence="1" type="ORF">HMPREF0634_0750</name>
</gene>
<accession>E0E0Z9</accession>
<evidence type="ECO:0008006" key="3">
    <source>
        <dbReference type="Google" id="ProtNLM"/>
    </source>
</evidence>
<evidence type="ECO:0000313" key="1">
    <source>
        <dbReference type="EMBL" id="EFM65433.1"/>
    </source>
</evidence>
<comment type="caution">
    <text evidence="1">The sequence shown here is derived from an EMBL/GenBank/DDBJ whole genome shotgun (WGS) entry which is preliminary data.</text>
</comment>